<proteinExistence type="predicted"/>
<dbReference type="EMBL" id="JAMTCS010000007">
    <property type="protein sequence ID" value="MCP2265011.1"/>
    <property type="molecule type" value="Genomic_DNA"/>
</dbReference>
<accession>A0A9X2GAS5</accession>
<name>A0A9X2GAS5_9MICO</name>
<sequence length="141" mass="15695">MDARFPQREDGQVDIDLGPEWTLFTEALNDCVSSRPPRGAVGNGPSTYWVDVALGTLDSALASGSDRPFTWGNATLMRLKAGRVEARNEYDGDDIEGQFLEVETLRDLLARWRREIVRSAAGATSALSETYRRNPMPDYKV</sequence>
<dbReference type="RefSeq" id="WP_253835933.1">
    <property type="nucleotide sequence ID" value="NZ_JAMTCS010000007.1"/>
</dbReference>
<reference evidence="1" key="1">
    <citation type="submission" date="2022-06" db="EMBL/GenBank/DDBJ databases">
        <title>Genomic Encyclopedia of Archaeal and Bacterial Type Strains, Phase II (KMG-II): from individual species to whole genera.</title>
        <authorList>
            <person name="Goeker M."/>
        </authorList>
    </citation>
    <scope>NUCLEOTIDE SEQUENCE</scope>
    <source>
        <strain evidence="1">DSM 26652</strain>
    </source>
</reference>
<organism evidence="1 2">
    <name type="scientific">Promicromonospora thailandica</name>
    <dbReference type="NCBI Taxonomy" id="765201"/>
    <lineage>
        <taxon>Bacteria</taxon>
        <taxon>Bacillati</taxon>
        <taxon>Actinomycetota</taxon>
        <taxon>Actinomycetes</taxon>
        <taxon>Micrococcales</taxon>
        <taxon>Promicromonosporaceae</taxon>
        <taxon>Promicromonospora</taxon>
    </lineage>
</organism>
<evidence type="ECO:0000313" key="1">
    <source>
        <dbReference type="EMBL" id="MCP2265011.1"/>
    </source>
</evidence>
<keyword evidence="2" id="KW-1185">Reference proteome</keyword>
<comment type="caution">
    <text evidence="1">The sequence shown here is derived from an EMBL/GenBank/DDBJ whole genome shotgun (WGS) entry which is preliminary data.</text>
</comment>
<evidence type="ECO:0000313" key="2">
    <source>
        <dbReference type="Proteomes" id="UP001139493"/>
    </source>
</evidence>
<protein>
    <submittedName>
        <fullName evidence="1">Uncharacterized protein</fullName>
    </submittedName>
</protein>
<gene>
    <name evidence="1" type="ORF">APR03_002359</name>
</gene>
<dbReference type="AlphaFoldDB" id="A0A9X2GAS5"/>
<dbReference type="Proteomes" id="UP001139493">
    <property type="component" value="Unassembled WGS sequence"/>
</dbReference>